<comment type="caution">
    <text evidence="18">The sequence shown here is derived from an EMBL/GenBank/DDBJ whole genome shotgun (WGS) entry which is preliminary data.</text>
</comment>
<comment type="subcellular location">
    <subcellularLocation>
        <location evidence="2">Cell inner membrane</location>
        <topology evidence="2">Multi-pass membrane protein</topology>
    </subcellularLocation>
</comment>
<evidence type="ECO:0000256" key="10">
    <source>
        <dbReference type="ARBA" id="ARBA00022777"/>
    </source>
</evidence>
<dbReference type="InterPro" id="IPR036890">
    <property type="entry name" value="HATPase_C_sf"/>
</dbReference>
<dbReference type="RefSeq" id="WP_147703447.1">
    <property type="nucleotide sequence ID" value="NZ_VDUY01000002.1"/>
</dbReference>
<dbReference type="CDD" id="cd00075">
    <property type="entry name" value="HATPase"/>
    <property type="match status" value="1"/>
</dbReference>
<dbReference type="EMBL" id="VDUY01000002">
    <property type="protein sequence ID" value="TXL67198.1"/>
    <property type="molecule type" value="Genomic_DNA"/>
</dbReference>
<keyword evidence="6" id="KW-0597">Phosphoprotein</keyword>
<keyword evidence="8 15" id="KW-0812">Transmembrane</keyword>
<dbReference type="Pfam" id="PF16524">
    <property type="entry name" value="RisS_PPD"/>
    <property type="match status" value="1"/>
</dbReference>
<keyword evidence="14 15" id="KW-0472">Membrane</keyword>
<feature type="domain" description="HAMP" evidence="17">
    <location>
        <begin position="172"/>
        <end position="224"/>
    </location>
</feature>
<dbReference type="Pfam" id="PF00672">
    <property type="entry name" value="HAMP"/>
    <property type="match status" value="1"/>
</dbReference>
<name>A0A5C8P1G3_9BURK</name>
<dbReference type="InterPro" id="IPR032408">
    <property type="entry name" value="RisS_PPD"/>
</dbReference>
<reference evidence="18 19" key="1">
    <citation type="submission" date="2019-06" db="EMBL/GenBank/DDBJ databases">
        <title>Quisquiliibacterium sp. nov., isolated from a maize field.</title>
        <authorList>
            <person name="Lin S.-Y."/>
            <person name="Tsai C.-F."/>
            <person name="Young C.-C."/>
        </authorList>
    </citation>
    <scope>NUCLEOTIDE SEQUENCE [LARGE SCALE GENOMIC DNA]</scope>
    <source>
        <strain evidence="18 19">CC-CFT501</strain>
    </source>
</reference>
<evidence type="ECO:0000256" key="2">
    <source>
        <dbReference type="ARBA" id="ARBA00004429"/>
    </source>
</evidence>
<keyword evidence="9" id="KW-0547">Nucleotide-binding</keyword>
<evidence type="ECO:0000256" key="15">
    <source>
        <dbReference type="SAM" id="Phobius"/>
    </source>
</evidence>
<dbReference type="Gene3D" id="3.30.565.10">
    <property type="entry name" value="Histidine kinase-like ATPase, C-terminal domain"/>
    <property type="match status" value="1"/>
</dbReference>
<dbReference type="CDD" id="cd00082">
    <property type="entry name" value="HisKA"/>
    <property type="match status" value="1"/>
</dbReference>
<dbReference type="InterPro" id="IPR050980">
    <property type="entry name" value="2C_sensor_his_kinase"/>
</dbReference>
<evidence type="ECO:0000256" key="11">
    <source>
        <dbReference type="ARBA" id="ARBA00022840"/>
    </source>
</evidence>
<dbReference type="Pfam" id="PF00512">
    <property type="entry name" value="HisKA"/>
    <property type="match status" value="1"/>
</dbReference>
<proteinExistence type="predicted"/>
<keyword evidence="10" id="KW-0418">Kinase</keyword>
<dbReference type="InterPro" id="IPR003660">
    <property type="entry name" value="HAMP_dom"/>
</dbReference>
<dbReference type="InterPro" id="IPR038421">
    <property type="entry name" value="RisS_PPD_sf"/>
</dbReference>
<evidence type="ECO:0000256" key="7">
    <source>
        <dbReference type="ARBA" id="ARBA00022679"/>
    </source>
</evidence>
<dbReference type="GO" id="GO:0005524">
    <property type="term" value="F:ATP binding"/>
    <property type="evidence" value="ECO:0007669"/>
    <property type="project" value="UniProtKB-KW"/>
</dbReference>
<dbReference type="PANTHER" id="PTHR44936:SF5">
    <property type="entry name" value="SENSOR HISTIDINE KINASE ENVZ"/>
    <property type="match status" value="1"/>
</dbReference>
<sequence length="451" mass="48567">MPRISLFWRTFLMLAALIVASLAATLGSIRLLDPAPPEQRLAWELATVLNLTRSALVSADAERRLLLLDALARDEGVRVIPLEPGDRIDATAAGPRLRAIEPRLRQLLGEPTQVAGRVNGIDGVWISFGIEGDAYWLILPRERVERQFGPSVRLLGAIALVLSLVGALVLSRLVNRPLALLARAFGAVSRGEAPPPLPVRGPIEIAELNRRFNRMAADLAALERDRTIALAGISHDIRSPLARLRMEIELARLDEAQREAMAGDIDRIDRIVGQFVHYARIAQPPRGEAVDVPTVIEATASSYRPLVASDALELSIDTGDTRSWKGDPTDLIRAIGNLIDNALRYGRSADGVARIALRASATPAGITVEVADAGPGVPAEQLDRLLRPFERMDAERSDSGGAGLGLAIVDRIARRYGGSLRLASTPGSGLRARLELPGLAPAPRVPATVLR</sequence>
<dbReference type="OrthoDB" id="9804645at2"/>
<dbReference type="InterPro" id="IPR004358">
    <property type="entry name" value="Sig_transdc_His_kin-like_C"/>
</dbReference>
<keyword evidence="19" id="KW-1185">Reference proteome</keyword>
<dbReference type="PRINTS" id="PR00344">
    <property type="entry name" value="BCTRLSENSOR"/>
</dbReference>
<accession>A0A5C8P1G3</accession>
<evidence type="ECO:0000256" key="13">
    <source>
        <dbReference type="ARBA" id="ARBA00023012"/>
    </source>
</evidence>
<gene>
    <name evidence="18" type="ORF">FHP08_06200</name>
</gene>
<dbReference type="SMART" id="SM00304">
    <property type="entry name" value="HAMP"/>
    <property type="match status" value="1"/>
</dbReference>
<dbReference type="PROSITE" id="PS50885">
    <property type="entry name" value="HAMP"/>
    <property type="match status" value="1"/>
</dbReference>
<dbReference type="Gene3D" id="3.30.450.300">
    <property type="entry name" value="Sensor histidine kinase RisS, periplasmic domain"/>
    <property type="match status" value="1"/>
</dbReference>
<evidence type="ECO:0000256" key="6">
    <source>
        <dbReference type="ARBA" id="ARBA00022553"/>
    </source>
</evidence>
<dbReference type="InterPro" id="IPR036097">
    <property type="entry name" value="HisK_dim/P_sf"/>
</dbReference>
<dbReference type="EC" id="2.7.13.3" evidence="3"/>
<dbReference type="SMART" id="SM00388">
    <property type="entry name" value="HisKA"/>
    <property type="match status" value="1"/>
</dbReference>
<dbReference type="SUPFAM" id="SSF55874">
    <property type="entry name" value="ATPase domain of HSP90 chaperone/DNA topoisomerase II/histidine kinase"/>
    <property type="match status" value="1"/>
</dbReference>
<evidence type="ECO:0000256" key="4">
    <source>
        <dbReference type="ARBA" id="ARBA00022475"/>
    </source>
</evidence>
<dbReference type="Proteomes" id="UP000321548">
    <property type="component" value="Unassembled WGS sequence"/>
</dbReference>
<dbReference type="PROSITE" id="PS50109">
    <property type="entry name" value="HIS_KIN"/>
    <property type="match status" value="1"/>
</dbReference>
<evidence type="ECO:0000256" key="5">
    <source>
        <dbReference type="ARBA" id="ARBA00022519"/>
    </source>
</evidence>
<keyword evidence="11" id="KW-0067">ATP-binding</keyword>
<evidence type="ECO:0000259" key="16">
    <source>
        <dbReference type="PROSITE" id="PS50109"/>
    </source>
</evidence>
<evidence type="ECO:0000256" key="1">
    <source>
        <dbReference type="ARBA" id="ARBA00000085"/>
    </source>
</evidence>
<dbReference type="Pfam" id="PF02518">
    <property type="entry name" value="HATPase_c"/>
    <property type="match status" value="1"/>
</dbReference>
<organism evidence="18 19">
    <name type="scientific">Zeimonas arvi</name>
    <dbReference type="NCBI Taxonomy" id="2498847"/>
    <lineage>
        <taxon>Bacteria</taxon>
        <taxon>Pseudomonadati</taxon>
        <taxon>Pseudomonadota</taxon>
        <taxon>Betaproteobacteria</taxon>
        <taxon>Burkholderiales</taxon>
        <taxon>Burkholderiaceae</taxon>
        <taxon>Zeimonas</taxon>
    </lineage>
</organism>
<evidence type="ECO:0000256" key="8">
    <source>
        <dbReference type="ARBA" id="ARBA00022692"/>
    </source>
</evidence>
<evidence type="ECO:0000313" key="19">
    <source>
        <dbReference type="Proteomes" id="UP000321548"/>
    </source>
</evidence>
<evidence type="ECO:0000256" key="14">
    <source>
        <dbReference type="ARBA" id="ARBA00023136"/>
    </source>
</evidence>
<dbReference type="Gene3D" id="1.10.287.130">
    <property type="match status" value="1"/>
</dbReference>
<keyword evidence="4" id="KW-1003">Cell membrane</keyword>
<evidence type="ECO:0000256" key="12">
    <source>
        <dbReference type="ARBA" id="ARBA00022989"/>
    </source>
</evidence>
<keyword evidence="13" id="KW-0902">Two-component regulatory system</keyword>
<keyword evidence="5" id="KW-0997">Cell inner membrane</keyword>
<keyword evidence="12 15" id="KW-1133">Transmembrane helix</keyword>
<dbReference type="PANTHER" id="PTHR44936">
    <property type="entry name" value="SENSOR PROTEIN CREC"/>
    <property type="match status" value="1"/>
</dbReference>
<dbReference type="InterPro" id="IPR003661">
    <property type="entry name" value="HisK_dim/P_dom"/>
</dbReference>
<feature type="domain" description="Histidine kinase" evidence="16">
    <location>
        <begin position="232"/>
        <end position="440"/>
    </location>
</feature>
<dbReference type="InterPro" id="IPR005467">
    <property type="entry name" value="His_kinase_dom"/>
</dbReference>
<evidence type="ECO:0000256" key="3">
    <source>
        <dbReference type="ARBA" id="ARBA00012438"/>
    </source>
</evidence>
<keyword evidence="7" id="KW-0808">Transferase</keyword>
<dbReference type="GO" id="GO:0005886">
    <property type="term" value="C:plasma membrane"/>
    <property type="evidence" value="ECO:0007669"/>
    <property type="project" value="UniProtKB-SubCell"/>
</dbReference>
<evidence type="ECO:0000259" key="17">
    <source>
        <dbReference type="PROSITE" id="PS50885"/>
    </source>
</evidence>
<dbReference type="CDD" id="cd06225">
    <property type="entry name" value="HAMP"/>
    <property type="match status" value="1"/>
</dbReference>
<dbReference type="AlphaFoldDB" id="A0A5C8P1G3"/>
<evidence type="ECO:0000313" key="18">
    <source>
        <dbReference type="EMBL" id="TXL67198.1"/>
    </source>
</evidence>
<feature type="transmembrane region" description="Helical" evidence="15">
    <location>
        <begin position="154"/>
        <end position="174"/>
    </location>
</feature>
<dbReference type="GO" id="GO:0000155">
    <property type="term" value="F:phosphorelay sensor kinase activity"/>
    <property type="evidence" value="ECO:0007669"/>
    <property type="project" value="InterPro"/>
</dbReference>
<evidence type="ECO:0000256" key="9">
    <source>
        <dbReference type="ARBA" id="ARBA00022741"/>
    </source>
</evidence>
<comment type="catalytic activity">
    <reaction evidence="1">
        <text>ATP + protein L-histidine = ADP + protein N-phospho-L-histidine.</text>
        <dbReference type="EC" id="2.7.13.3"/>
    </reaction>
</comment>
<dbReference type="SMART" id="SM00387">
    <property type="entry name" value="HATPase_c"/>
    <property type="match status" value="1"/>
</dbReference>
<dbReference type="InterPro" id="IPR003594">
    <property type="entry name" value="HATPase_dom"/>
</dbReference>
<protein>
    <recommendedName>
        <fullName evidence="3">histidine kinase</fullName>
        <ecNumber evidence="3">2.7.13.3</ecNumber>
    </recommendedName>
</protein>
<dbReference type="SUPFAM" id="SSF47384">
    <property type="entry name" value="Homodimeric domain of signal transducing histidine kinase"/>
    <property type="match status" value="1"/>
</dbReference>